<evidence type="ECO:0000313" key="1">
    <source>
        <dbReference type="EMBL" id="QDV34885.1"/>
    </source>
</evidence>
<organism evidence="1 2">
    <name type="scientific">Tautonia plasticadhaerens</name>
    <dbReference type="NCBI Taxonomy" id="2527974"/>
    <lineage>
        <taxon>Bacteria</taxon>
        <taxon>Pseudomonadati</taxon>
        <taxon>Planctomycetota</taxon>
        <taxon>Planctomycetia</taxon>
        <taxon>Isosphaerales</taxon>
        <taxon>Isosphaeraceae</taxon>
        <taxon>Tautonia</taxon>
    </lineage>
</organism>
<evidence type="ECO:0000313" key="2">
    <source>
        <dbReference type="Proteomes" id="UP000317835"/>
    </source>
</evidence>
<dbReference type="Proteomes" id="UP000317835">
    <property type="component" value="Chromosome"/>
</dbReference>
<dbReference type="RefSeq" id="WP_145270095.1">
    <property type="nucleotide sequence ID" value="NZ_CP036426.1"/>
</dbReference>
<dbReference type="AlphaFoldDB" id="A0A518H228"/>
<proteinExistence type="predicted"/>
<gene>
    <name evidence="1" type="ORF">ElP_27820</name>
</gene>
<dbReference type="EMBL" id="CP036426">
    <property type="protein sequence ID" value="QDV34885.1"/>
    <property type="molecule type" value="Genomic_DNA"/>
</dbReference>
<protein>
    <submittedName>
        <fullName evidence="1">Uncharacterized protein</fullName>
    </submittedName>
</protein>
<dbReference type="KEGG" id="tpla:ElP_27820"/>
<accession>A0A518H228</accession>
<sequence length="94" mass="10786">MKKRVAEQLAEMGYTGTVEEFRRVLAEVKREKYADWTDENLAFTRHQADDYCSEVRKRLSAPKLSRVAILKGLVSLRKNPVKPKPVVAQEQPVS</sequence>
<keyword evidence="2" id="KW-1185">Reference proteome</keyword>
<name>A0A518H228_9BACT</name>
<reference evidence="1 2" key="1">
    <citation type="submission" date="2019-02" db="EMBL/GenBank/DDBJ databases">
        <title>Deep-cultivation of Planctomycetes and their phenomic and genomic characterization uncovers novel biology.</title>
        <authorList>
            <person name="Wiegand S."/>
            <person name="Jogler M."/>
            <person name="Boedeker C."/>
            <person name="Pinto D."/>
            <person name="Vollmers J."/>
            <person name="Rivas-Marin E."/>
            <person name="Kohn T."/>
            <person name="Peeters S.H."/>
            <person name="Heuer A."/>
            <person name="Rast P."/>
            <person name="Oberbeckmann S."/>
            <person name="Bunk B."/>
            <person name="Jeske O."/>
            <person name="Meyerdierks A."/>
            <person name="Storesund J.E."/>
            <person name="Kallscheuer N."/>
            <person name="Luecker S."/>
            <person name="Lage O.M."/>
            <person name="Pohl T."/>
            <person name="Merkel B.J."/>
            <person name="Hornburger P."/>
            <person name="Mueller R.-W."/>
            <person name="Bruemmer F."/>
            <person name="Labrenz M."/>
            <person name="Spormann A.M."/>
            <person name="Op den Camp H."/>
            <person name="Overmann J."/>
            <person name="Amann R."/>
            <person name="Jetten M.S.M."/>
            <person name="Mascher T."/>
            <person name="Medema M.H."/>
            <person name="Devos D.P."/>
            <person name="Kaster A.-K."/>
            <person name="Ovreas L."/>
            <person name="Rohde M."/>
            <person name="Galperin M.Y."/>
            <person name="Jogler C."/>
        </authorList>
    </citation>
    <scope>NUCLEOTIDE SEQUENCE [LARGE SCALE GENOMIC DNA]</scope>
    <source>
        <strain evidence="1 2">ElP</strain>
    </source>
</reference>